<evidence type="ECO:0000313" key="3">
    <source>
        <dbReference type="EMBL" id="OGY86644.1"/>
    </source>
</evidence>
<dbReference type="InterPro" id="IPR013815">
    <property type="entry name" value="ATP_grasp_subdomain_1"/>
</dbReference>
<feature type="domain" description="Pyruvate phosphate dikinase AMP/ATP-binding" evidence="2">
    <location>
        <begin position="17"/>
        <end position="319"/>
    </location>
</feature>
<evidence type="ECO:0000259" key="1">
    <source>
        <dbReference type="Pfam" id="PF00391"/>
    </source>
</evidence>
<dbReference type="SUPFAM" id="SSF56059">
    <property type="entry name" value="Glutathione synthetase ATP-binding domain-like"/>
    <property type="match status" value="1"/>
</dbReference>
<name>A0A1G2BBV4_9BACT</name>
<dbReference type="Proteomes" id="UP000176420">
    <property type="component" value="Unassembled WGS sequence"/>
</dbReference>
<dbReference type="Gene3D" id="3.30.1490.20">
    <property type="entry name" value="ATP-grasp fold, A domain"/>
    <property type="match status" value="1"/>
</dbReference>
<accession>A0A1G2BBV4</accession>
<dbReference type="SUPFAM" id="SSF52009">
    <property type="entry name" value="Phosphohistidine domain"/>
    <property type="match status" value="1"/>
</dbReference>
<dbReference type="InterPro" id="IPR036637">
    <property type="entry name" value="Phosphohistidine_dom_sf"/>
</dbReference>
<dbReference type="Gene3D" id="3.50.30.10">
    <property type="entry name" value="Phosphohistidine domain"/>
    <property type="match status" value="1"/>
</dbReference>
<dbReference type="Gene3D" id="3.30.470.20">
    <property type="entry name" value="ATP-grasp fold, B domain"/>
    <property type="match status" value="1"/>
</dbReference>
<evidence type="ECO:0000313" key="4">
    <source>
        <dbReference type="Proteomes" id="UP000176420"/>
    </source>
</evidence>
<dbReference type="PANTHER" id="PTHR43615:SF1">
    <property type="entry name" value="PPDK_N DOMAIN-CONTAINING PROTEIN"/>
    <property type="match status" value="1"/>
</dbReference>
<reference evidence="3 4" key="1">
    <citation type="journal article" date="2016" name="Nat. Commun.">
        <title>Thousands of microbial genomes shed light on interconnected biogeochemical processes in an aquifer system.</title>
        <authorList>
            <person name="Anantharaman K."/>
            <person name="Brown C.T."/>
            <person name="Hug L.A."/>
            <person name="Sharon I."/>
            <person name="Castelle C.J."/>
            <person name="Probst A.J."/>
            <person name="Thomas B.C."/>
            <person name="Singh A."/>
            <person name="Wilkins M.J."/>
            <person name="Karaoz U."/>
            <person name="Brodie E.L."/>
            <person name="Williams K.H."/>
            <person name="Hubbard S.S."/>
            <person name="Banfield J.F."/>
        </authorList>
    </citation>
    <scope>NUCLEOTIDE SEQUENCE [LARGE SCALE GENOMIC DNA]</scope>
</reference>
<dbReference type="Pfam" id="PF00391">
    <property type="entry name" value="PEP-utilizers"/>
    <property type="match status" value="1"/>
</dbReference>
<dbReference type="AlphaFoldDB" id="A0A1G2BBV4"/>
<dbReference type="GO" id="GO:0016301">
    <property type="term" value="F:kinase activity"/>
    <property type="evidence" value="ECO:0007669"/>
    <property type="project" value="InterPro"/>
</dbReference>
<dbReference type="EMBL" id="MHKI01000017">
    <property type="protein sequence ID" value="OGY86644.1"/>
    <property type="molecule type" value="Genomic_DNA"/>
</dbReference>
<organism evidence="3 4">
    <name type="scientific">Candidatus Kerfeldbacteria bacterium RIFOXYB2_FULL_38_14</name>
    <dbReference type="NCBI Taxonomy" id="1798547"/>
    <lineage>
        <taxon>Bacteria</taxon>
        <taxon>Candidatus Kerfeldiibacteriota</taxon>
    </lineage>
</organism>
<gene>
    <name evidence="3" type="ORF">A2319_02810</name>
</gene>
<dbReference type="Pfam" id="PF01326">
    <property type="entry name" value="PPDK_N"/>
    <property type="match status" value="1"/>
</dbReference>
<proteinExistence type="predicted"/>
<dbReference type="InterPro" id="IPR002192">
    <property type="entry name" value="PPDK_AMP/ATP-bd"/>
</dbReference>
<protein>
    <recommendedName>
        <fullName evidence="5">Phosphoenolpyruvate synthase</fullName>
    </recommendedName>
</protein>
<dbReference type="GO" id="GO:0005524">
    <property type="term" value="F:ATP binding"/>
    <property type="evidence" value="ECO:0007669"/>
    <property type="project" value="InterPro"/>
</dbReference>
<comment type="caution">
    <text evidence="3">The sequence shown here is derived from an EMBL/GenBank/DDBJ whole genome shotgun (WGS) entry which is preliminary data.</text>
</comment>
<evidence type="ECO:0008006" key="5">
    <source>
        <dbReference type="Google" id="ProtNLM"/>
    </source>
</evidence>
<sequence length="884" mass="99261">MFTKNFTQVTQAKNKIAIVGGKAASLVTMTQNNIPVPNGFVIDTTAFEHFLAYNQLTQKIETLTRSASNKNSSPMAPVAKQIHGLIMHATVPQKMQQEIFTQFELLHTQRVSVRSSATAEDSSQSAWAGQLESFLNIPRADVITQVKKCWASLFTIRALTYRLQKNVSKQPIAIAVIVQKMIPSAASGIAFSMHPTTNAQTIMIEAGLGLGEALVSGRISPDTYTVTKKQPLRISGKNISTQQKALHCLAKGKTVWKTINKKHQKKQKIEDTDILSIAQLVIQLEKLFSCAVDVEWAKQSGKIYILQCRPITTTEQPATSRSYTWSNANTAEVLPGTNPPLVSSTMLSIVDPVLRAIFHIPKKIPMLREIKGHLYFNMSVIEESFTKIVKTKDFSVTKFIGGTDTNPNANVLKRITPRGICNMALFSMSMLLRSLYAHRLLKKEVCLVKKQTARFHTQIASATQLHELLNIQQNILVYINKNFRLAILGLLYPLSYYFLFTTLCKKWCKDDKSNLAHALLADGKTKLQFIQAFHDLWNISRAIKRSKTLASRFLQSKTTAEAENALSAFPQTHKLYTLFLKKYGYRTVKELDFSLPRWQEDPSFILSMLKTYLQSSPKRYAPTNKARYLRKQQRVALRFLEQSMPRWKLVILKKILPVAKQAQYEREFAKAEFVRLLVPLREVFLRIGTVLHKKHILHNPHDIFFCTNAEIQALNLQTISSADFSKIISARKNEYKTNTRLRLPAVITDQELHDNNFSTTTEKIKQELKGIAVSHGIAQGAARVIRSVTEIHLVKPGEILVTDHTDPGWTPVFVTIAGLVTNTGGLLSHAAIVAREYGLPAVVNVSGATEQIHTGQIIRVDSNTGIVNIINKIKTKTGLSQNKN</sequence>
<evidence type="ECO:0000259" key="2">
    <source>
        <dbReference type="Pfam" id="PF01326"/>
    </source>
</evidence>
<dbReference type="InterPro" id="IPR008279">
    <property type="entry name" value="PEP-util_enz_mobile_dom"/>
</dbReference>
<feature type="domain" description="PEP-utilising enzyme mobile" evidence="1">
    <location>
        <begin position="795"/>
        <end position="865"/>
    </location>
</feature>
<dbReference type="InterPro" id="IPR051549">
    <property type="entry name" value="PEP_Utilizing_Enz"/>
</dbReference>
<dbReference type="PANTHER" id="PTHR43615">
    <property type="entry name" value="PHOSPHOENOLPYRUVATE SYNTHASE-RELATED"/>
    <property type="match status" value="1"/>
</dbReference>